<proteinExistence type="predicted"/>
<dbReference type="InterPro" id="IPR051961">
    <property type="entry name" value="Fungal_Metabolite_Diox"/>
</dbReference>
<evidence type="ECO:0008006" key="4">
    <source>
        <dbReference type="Google" id="ProtNLM"/>
    </source>
</evidence>
<name>A0A8J2X206_9STRA</name>
<evidence type="ECO:0000313" key="3">
    <source>
        <dbReference type="Proteomes" id="UP000789595"/>
    </source>
</evidence>
<evidence type="ECO:0000256" key="1">
    <source>
        <dbReference type="SAM" id="MobiDB-lite"/>
    </source>
</evidence>
<reference evidence="2" key="1">
    <citation type="submission" date="2021-11" db="EMBL/GenBank/DDBJ databases">
        <authorList>
            <consortium name="Genoscope - CEA"/>
            <person name="William W."/>
        </authorList>
    </citation>
    <scope>NUCLEOTIDE SEQUENCE</scope>
</reference>
<gene>
    <name evidence="2" type="ORF">PECAL_5P15920</name>
</gene>
<feature type="region of interest" description="Disordered" evidence="1">
    <location>
        <begin position="54"/>
        <end position="84"/>
    </location>
</feature>
<feature type="compositionally biased region" description="Basic and acidic residues" evidence="1">
    <location>
        <begin position="75"/>
        <end position="84"/>
    </location>
</feature>
<protein>
    <recommendedName>
        <fullName evidence="4">Phytanoyl-CoA dioxygenase</fullName>
    </recommendedName>
</protein>
<comment type="caution">
    <text evidence="2">The sequence shown here is derived from an EMBL/GenBank/DDBJ whole genome shotgun (WGS) entry which is preliminary data.</text>
</comment>
<organism evidence="2 3">
    <name type="scientific">Pelagomonas calceolata</name>
    <dbReference type="NCBI Taxonomy" id="35677"/>
    <lineage>
        <taxon>Eukaryota</taxon>
        <taxon>Sar</taxon>
        <taxon>Stramenopiles</taxon>
        <taxon>Ochrophyta</taxon>
        <taxon>Pelagophyceae</taxon>
        <taxon>Pelagomonadales</taxon>
        <taxon>Pelagomonadaceae</taxon>
        <taxon>Pelagomonas</taxon>
    </lineage>
</organism>
<sequence length="324" mass="35490">MAATTAAADAAAARTAALQKLQARSAKRKEDQEALRKKLMLKLYLEGLKTKLKAKGRESTKTEAPATTPQQSQHSQEELTIRGDGTRESARACADVLRRHGCACLQTSLDSAKIERCRVLCEEALETTLKDADERGLDRTGLKTKEIVSRQALRFDLVRGIADTEPFSALAKGGPWCSTVRQALGVDMKLIKSGCVVAMPGCPRQPVHPDGKHLFDEGDHLPPHCITVFVPLVDMSGDLGPTEFYPGTHRRDCPPQEYRACETGDCEGVAFTSAKAGDAVMFDYRVLHRGGANSSTRQRPLLYFTYARSWFTDATNYSAVSLDD</sequence>
<dbReference type="Gene3D" id="2.60.120.620">
    <property type="entry name" value="q2cbj1_9rhob like domain"/>
    <property type="match status" value="1"/>
</dbReference>
<dbReference type="Pfam" id="PF05721">
    <property type="entry name" value="PhyH"/>
    <property type="match status" value="1"/>
</dbReference>
<dbReference type="OrthoDB" id="420046at2759"/>
<dbReference type="PANTHER" id="PTHR37563">
    <property type="entry name" value="PHYTANOYL-COA DIOXYGENASE FAMILY PROTEIN (AFU_ORTHOLOGUE AFUA_2G03330)"/>
    <property type="match status" value="1"/>
</dbReference>
<dbReference type="EMBL" id="CAKKNE010000005">
    <property type="protein sequence ID" value="CAH0377009.1"/>
    <property type="molecule type" value="Genomic_DNA"/>
</dbReference>
<accession>A0A8J2X206</accession>
<dbReference type="AlphaFoldDB" id="A0A8J2X206"/>
<dbReference type="InterPro" id="IPR008775">
    <property type="entry name" value="Phytyl_CoA_dOase-like"/>
</dbReference>
<evidence type="ECO:0000313" key="2">
    <source>
        <dbReference type="EMBL" id="CAH0377009.1"/>
    </source>
</evidence>
<dbReference type="Proteomes" id="UP000789595">
    <property type="component" value="Unassembled WGS sequence"/>
</dbReference>
<feature type="compositionally biased region" description="Polar residues" evidence="1">
    <location>
        <begin position="65"/>
        <end position="74"/>
    </location>
</feature>
<dbReference type="SUPFAM" id="SSF51197">
    <property type="entry name" value="Clavaminate synthase-like"/>
    <property type="match status" value="1"/>
</dbReference>
<keyword evidence="3" id="KW-1185">Reference proteome</keyword>
<dbReference type="PANTHER" id="PTHR37563:SF2">
    <property type="entry name" value="PHYTANOYL-COA DIOXYGENASE FAMILY PROTEIN (AFU_ORTHOLOGUE AFUA_2G03330)"/>
    <property type="match status" value="1"/>
</dbReference>